<keyword evidence="5 7" id="KW-0472">Membrane</keyword>
<dbReference type="EMBL" id="CAJGYM010000123">
    <property type="protein sequence ID" value="CAD6198347.1"/>
    <property type="molecule type" value="Genomic_DNA"/>
</dbReference>
<keyword evidence="3" id="KW-0677">Repeat</keyword>
<dbReference type="InterPro" id="IPR001807">
    <property type="entry name" value="ClC"/>
</dbReference>
<dbReference type="GO" id="GO:0005247">
    <property type="term" value="F:voltage-gated chloride channel activity"/>
    <property type="evidence" value="ECO:0007669"/>
    <property type="project" value="TreeGrafter"/>
</dbReference>
<dbReference type="GO" id="GO:0005886">
    <property type="term" value="C:plasma membrane"/>
    <property type="evidence" value="ECO:0007669"/>
    <property type="project" value="TreeGrafter"/>
</dbReference>
<evidence type="ECO:0000256" key="3">
    <source>
        <dbReference type="ARBA" id="ARBA00022737"/>
    </source>
</evidence>
<proteinExistence type="predicted"/>
<reference evidence="8" key="1">
    <citation type="submission" date="2020-10" db="EMBL/GenBank/DDBJ databases">
        <authorList>
            <person name="Kikuchi T."/>
        </authorList>
    </citation>
    <scope>NUCLEOTIDE SEQUENCE</scope>
    <source>
        <strain evidence="8">NKZ352</strain>
    </source>
</reference>
<protein>
    <recommendedName>
        <fullName evidence="10">Chloride channel protein</fullName>
    </recommendedName>
</protein>
<comment type="subcellular location">
    <subcellularLocation>
        <location evidence="1">Membrane</location>
        <topology evidence="1">Multi-pass membrane protein</topology>
    </subcellularLocation>
</comment>
<evidence type="ECO:0008006" key="10">
    <source>
        <dbReference type="Google" id="ProtNLM"/>
    </source>
</evidence>
<dbReference type="OrthoDB" id="4564at2759"/>
<evidence type="ECO:0000256" key="6">
    <source>
        <dbReference type="SAM" id="MobiDB-lite"/>
    </source>
</evidence>
<dbReference type="PANTHER" id="PTHR45720">
    <property type="entry name" value="CHLORIDE CHANNEL PROTEIN 2"/>
    <property type="match status" value="1"/>
</dbReference>
<keyword evidence="2 7" id="KW-0812">Transmembrane</keyword>
<feature type="transmembrane region" description="Helical" evidence="7">
    <location>
        <begin position="109"/>
        <end position="130"/>
    </location>
</feature>
<organism evidence="8 9">
    <name type="scientific">Caenorhabditis auriculariae</name>
    <dbReference type="NCBI Taxonomy" id="2777116"/>
    <lineage>
        <taxon>Eukaryota</taxon>
        <taxon>Metazoa</taxon>
        <taxon>Ecdysozoa</taxon>
        <taxon>Nematoda</taxon>
        <taxon>Chromadorea</taxon>
        <taxon>Rhabditida</taxon>
        <taxon>Rhabditina</taxon>
        <taxon>Rhabditomorpha</taxon>
        <taxon>Rhabditoidea</taxon>
        <taxon>Rhabditidae</taxon>
        <taxon>Peloderinae</taxon>
        <taxon>Caenorhabditis</taxon>
    </lineage>
</organism>
<evidence type="ECO:0000256" key="7">
    <source>
        <dbReference type="SAM" id="Phobius"/>
    </source>
</evidence>
<name>A0A8S1HQC5_9PELO</name>
<keyword evidence="9" id="KW-1185">Reference proteome</keyword>
<evidence type="ECO:0000313" key="8">
    <source>
        <dbReference type="EMBL" id="CAD6198347.1"/>
    </source>
</evidence>
<feature type="transmembrane region" description="Helical" evidence="7">
    <location>
        <begin position="258"/>
        <end position="281"/>
    </location>
</feature>
<evidence type="ECO:0000313" key="9">
    <source>
        <dbReference type="Proteomes" id="UP000835052"/>
    </source>
</evidence>
<evidence type="ECO:0000256" key="1">
    <source>
        <dbReference type="ARBA" id="ARBA00004141"/>
    </source>
</evidence>
<dbReference type="PRINTS" id="PR00762">
    <property type="entry name" value="CLCHANNEL"/>
</dbReference>
<comment type="caution">
    <text evidence="8">The sequence shown here is derived from an EMBL/GenBank/DDBJ whole genome shotgun (WGS) entry which is preliminary data.</text>
</comment>
<dbReference type="Proteomes" id="UP000835052">
    <property type="component" value="Unassembled WGS sequence"/>
</dbReference>
<feature type="region of interest" description="Disordered" evidence="6">
    <location>
        <begin position="1"/>
        <end position="25"/>
    </location>
</feature>
<feature type="transmembrane region" description="Helical" evidence="7">
    <location>
        <begin position="384"/>
        <end position="405"/>
    </location>
</feature>
<dbReference type="InterPro" id="IPR014743">
    <property type="entry name" value="Cl-channel_core"/>
</dbReference>
<feature type="transmembrane region" description="Helical" evidence="7">
    <location>
        <begin position="343"/>
        <end position="364"/>
    </location>
</feature>
<feature type="transmembrane region" description="Helical" evidence="7">
    <location>
        <begin position="293"/>
        <end position="310"/>
    </location>
</feature>
<keyword evidence="4 7" id="KW-1133">Transmembrane helix</keyword>
<evidence type="ECO:0000256" key="5">
    <source>
        <dbReference type="ARBA" id="ARBA00023136"/>
    </source>
</evidence>
<dbReference type="Gene3D" id="1.10.3080.10">
    <property type="entry name" value="Clc chloride channel"/>
    <property type="match status" value="1"/>
</dbReference>
<dbReference type="PANTHER" id="PTHR45720:SF10">
    <property type="entry name" value="CHLORIDE CHANNEL PROTEIN 2"/>
    <property type="match status" value="1"/>
</dbReference>
<dbReference type="Pfam" id="PF00654">
    <property type="entry name" value="Voltage_CLC"/>
    <property type="match status" value="1"/>
</dbReference>
<evidence type="ECO:0000256" key="4">
    <source>
        <dbReference type="ARBA" id="ARBA00022989"/>
    </source>
</evidence>
<feature type="transmembrane region" description="Helical" evidence="7">
    <location>
        <begin position="150"/>
        <end position="170"/>
    </location>
</feature>
<feature type="compositionally biased region" description="Basic and acidic residues" evidence="6">
    <location>
        <begin position="1"/>
        <end position="10"/>
    </location>
</feature>
<dbReference type="InterPro" id="IPR050970">
    <property type="entry name" value="Cl_channel_volt-gated"/>
</dbReference>
<dbReference type="AlphaFoldDB" id="A0A8S1HQC5"/>
<gene>
    <name evidence="8" type="ORF">CAUJ_LOCUS14253</name>
</gene>
<sequence length="506" mass="56209">MRTPSDRKGWETLLESPEPPDQQKYAKEYDYQRSLQLGRYKTIGPGVKDEGMRLGACLARAGAHAGLEKTNSDGLDVPLTLPARERSSRWFCCSFKNLKVRFHAVVQDWLFLALLGVIMSILSFVMDYAIVSLQNGQMRLYYLVTPNLPLSALVWIGYVVILTMGSALFAHYMAPQAIGSGIPEMKTILRGVILKEYLSLRTLISKMVGLTLSLGSGLPMGKEGPFVHIASAVASQLSRLVHGSRAVFENESRSEEMLSAGCAVGVACTFSAPIGGVLFSIEVTSVYFAVRNYWRGFFAAICAATLFRVLRMLADSNTTRDVTMAAHFQTDFPWANAYMVQEFPFFAFIGVVGGFFGAFFVFVHRSTVLFLRRNLTAKALFQKFWPIYPLFVSFFISSVTFPMGLGKFIGGEGRFSHSMQEFFSNCTWTADWTHVSACLVPPSFNETVKVGAPDLHHWQGPDLLYDPMLTLAAFQIVYVSFLMGDWDDSGTGIRNLSDSNKYGTSP</sequence>
<accession>A0A8S1HQC5</accession>
<dbReference type="SUPFAM" id="SSF81340">
    <property type="entry name" value="Clc chloride channel"/>
    <property type="match status" value="1"/>
</dbReference>
<evidence type="ECO:0000256" key="2">
    <source>
        <dbReference type="ARBA" id="ARBA00022692"/>
    </source>
</evidence>